<dbReference type="PANTHER" id="PTHR36698:SF2">
    <property type="entry name" value="MCE_MLAD DOMAIN-CONTAINING PROTEIN"/>
    <property type="match status" value="1"/>
</dbReference>
<evidence type="ECO:0000313" key="4">
    <source>
        <dbReference type="Proteomes" id="UP000238071"/>
    </source>
</evidence>
<reference evidence="3 4" key="1">
    <citation type="submission" date="2018-02" db="EMBL/GenBank/DDBJ databases">
        <title>Subsurface microbial communities from deep shales in Ohio and West Virginia, USA.</title>
        <authorList>
            <person name="Wrighton K."/>
        </authorList>
    </citation>
    <scope>NUCLEOTIDE SEQUENCE [LARGE SCALE GENOMIC DNA]</scope>
    <source>
        <strain evidence="3 4">OWC-G53F</strain>
    </source>
</reference>
<dbReference type="Proteomes" id="UP000238071">
    <property type="component" value="Unassembled WGS sequence"/>
</dbReference>
<sequence>MGRENHALITGLFLIALVTATTAIIYWIGTMNKERNLYVVSTRASVSGLNPESTVFYRGIAVGKVRKVKFDPLDSGIILVPIEVDKNIVLSKGVFATLRLKGVTGLTQIQLEDSGTISERLLPGDDPLSRIPLMPSITDKLMNSGEDLLHKADHLMQRLSSLLNDKNEKNIGDLLSNLTTLTDKLSELQKSVDKALIGVPALTTDARKTLTNIDGLTHDLQGLTREVQNLSIKAGSLVDSGKATGDALGQSTLPKVNKLLTELQSTTQQVKRVATMLENNPQELLLGPSQRDAGPGEPGYKEQQ</sequence>
<name>A0A2S6GVI0_9GAMM</name>
<evidence type="ECO:0000256" key="1">
    <source>
        <dbReference type="SAM" id="MobiDB-lite"/>
    </source>
</evidence>
<protein>
    <submittedName>
        <fullName evidence="3">Phospholipid/cholesterol/gamma-HCH transport system substrate-binding protein</fullName>
    </submittedName>
</protein>
<dbReference type="PANTHER" id="PTHR36698">
    <property type="entry name" value="BLL5892 PROTEIN"/>
    <property type="match status" value="1"/>
</dbReference>
<dbReference type="Pfam" id="PF02470">
    <property type="entry name" value="MlaD"/>
    <property type="match status" value="1"/>
</dbReference>
<organism evidence="3 4">
    <name type="scientific">Methylobacter tundripaludum</name>
    <dbReference type="NCBI Taxonomy" id="173365"/>
    <lineage>
        <taxon>Bacteria</taxon>
        <taxon>Pseudomonadati</taxon>
        <taxon>Pseudomonadota</taxon>
        <taxon>Gammaproteobacteria</taxon>
        <taxon>Methylococcales</taxon>
        <taxon>Methylococcaceae</taxon>
        <taxon>Methylobacter</taxon>
    </lineage>
</organism>
<accession>A0A2S6GVI0</accession>
<dbReference type="RefSeq" id="WP_104424270.1">
    <property type="nucleotide sequence ID" value="NZ_PTIY01000010.1"/>
</dbReference>
<dbReference type="InterPro" id="IPR003399">
    <property type="entry name" value="Mce/MlaD"/>
</dbReference>
<feature type="region of interest" description="Disordered" evidence="1">
    <location>
        <begin position="280"/>
        <end position="304"/>
    </location>
</feature>
<gene>
    <name evidence="3" type="ORF">B0F88_1106</name>
</gene>
<evidence type="ECO:0000313" key="3">
    <source>
        <dbReference type="EMBL" id="PPK69220.1"/>
    </source>
</evidence>
<keyword evidence="4" id="KW-1185">Reference proteome</keyword>
<proteinExistence type="predicted"/>
<comment type="caution">
    <text evidence="3">The sequence shown here is derived from an EMBL/GenBank/DDBJ whole genome shotgun (WGS) entry which is preliminary data.</text>
</comment>
<dbReference type="OrthoDB" id="9806984at2"/>
<dbReference type="EMBL" id="PTIY01000010">
    <property type="protein sequence ID" value="PPK69220.1"/>
    <property type="molecule type" value="Genomic_DNA"/>
</dbReference>
<dbReference type="AlphaFoldDB" id="A0A2S6GVI0"/>
<evidence type="ECO:0000259" key="2">
    <source>
        <dbReference type="Pfam" id="PF02470"/>
    </source>
</evidence>
<feature type="domain" description="Mce/MlaD" evidence="2">
    <location>
        <begin position="40"/>
        <end position="112"/>
    </location>
</feature>